<reference evidence="3 4" key="1">
    <citation type="journal article" date="2021" name="bioRxiv">
        <title>Chromosome-scale and haplotype-resolved genome assembly of a tetraploid potato cultivar.</title>
        <authorList>
            <person name="Sun H."/>
            <person name="Jiao W.-B."/>
            <person name="Krause K."/>
            <person name="Campoy J.A."/>
            <person name="Goel M."/>
            <person name="Folz-Donahue K."/>
            <person name="Kukat C."/>
            <person name="Huettel B."/>
            <person name="Schneeberger K."/>
        </authorList>
    </citation>
    <scope>NUCLEOTIDE SEQUENCE [LARGE SCALE GENOMIC DNA]</scope>
    <source>
        <strain evidence="3">SolTubOtavaFocal</strain>
        <tissue evidence="3">Leaves</tissue>
    </source>
</reference>
<accession>A0ABQ7W9P7</accession>
<gene>
    <name evidence="3" type="ORF">KY290_008872</name>
    <name evidence="2" type="ORF">KY290_029695</name>
</gene>
<evidence type="ECO:0000256" key="1">
    <source>
        <dbReference type="SAM" id="MobiDB-lite"/>
    </source>
</evidence>
<keyword evidence="4" id="KW-1185">Reference proteome</keyword>
<evidence type="ECO:0000313" key="4">
    <source>
        <dbReference type="Proteomes" id="UP000826656"/>
    </source>
</evidence>
<comment type="caution">
    <text evidence="3">The sequence shown here is derived from an EMBL/GenBank/DDBJ whole genome shotgun (WGS) entry which is preliminary data.</text>
</comment>
<dbReference type="Proteomes" id="UP000826656">
    <property type="component" value="Unassembled WGS sequence"/>
</dbReference>
<evidence type="ECO:0000313" key="2">
    <source>
        <dbReference type="EMBL" id="KAH0750463.1"/>
    </source>
</evidence>
<proteinExistence type="predicted"/>
<feature type="region of interest" description="Disordered" evidence="1">
    <location>
        <begin position="74"/>
        <end position="94"/>
    </location>
</feature>
<dbReference type="EMBL" id="JAIVGD010000019">
    <property type="protein sequence ID" value="KAH0750463.1"/>
    <property type="molecule type" value="Genomic_DNA"/>
</dbReference>
<name>A0ABQ7W9P7_SOLTU</name>
<protein>
    <submittedName>
        <fullName evidence="3">Uncharacterized protein</fullName>
    </submittedName>
</protein>
<sequence length="94" mass="10747">MGEFGLSVHRSGGSICFGVVRRGVAQSEGHRFESCHLDAMWRKRRYSFNDYAGVKISNLSSTFRKGYDERDHKKGYDELESSHKKGYDEPLKAV</sequence>
<dbReference type="EMBL" id="JAIVGD010000003">
    <property type="protein sequence ID" value="KAH0777461.1"/>
    <property type="molecule type" value="Genomic_DNA"/>
</dbReference>
<evidence type="ECO:0000313" key="3">
    <source>
        <dbReference type="EMBL" id="KAH0777461.1"/>
    </source>
</evidence>
<organism evidence="3 4">
    <name type="scientific">Solanum tuberosum</name>
    <name type="common">Potato</name>
    <dbReference type="NCBI Taxonomy" id="4113"/>
    <lineage>
        <taxon>Eukaryota</taxon>
        <taxon>Viridiplantae</taxon>
        <taxon>Streptophyta</taxon>
        <taxon>Embryophyta</taxon>
        <taxon>Tracheophyta</taxon>
        <taxon>Spermatophyta</taxon>
        <taxon>Magnoliopsida</taxon>
        <taxon>eudicotyledons</taxon>
        <taxon>Gunneridae</taxon>
        <taxon>Pentapetalae</taxon>
        <taxon>asterids</taxon>
        <taxon>lamiids</taxon>
        <taxon>Solanales</taxon>
        <taxon>Solanaceae</taxon>
        <taxon>Solanoideae</taxon>
        <taxon>Solaneae</taxon>
        <taxon>Solanum</taxon>
    </lineage>
</organism>